<proteinExistence type="predicted"/>
<reference evidence="1 2" key="2">
    <citation type="journal article" date="2016" name="Genome Announc.">
        <title>Genome Sequence of Nitrosomonas communis Strain Nm2, a Mesophilic Ammonia-Oxidizing Bacterium Isolated from Mediterranean Soil.</title>
        <authorList>
            <person name="Kozlowski J.A."/>
            <person name="Kits K.D."/>
            <person name="Stein L.Y."/>
        </authorList>
    </citation>
    <scope>NUCLEOTIDE SEQUENCE [LARGE SCALE GENOMIC DNA]</scope>
    <source>
        <strain evidence="1 2">Nm2</strain>
    </source>
</reference>
<dbReference type="PATRIC" id="fig|44574.3.peg.3898"/>
<reference evidence="2" key="1">
    <citation type="submission" date="2015-05" db="EMBL/GenBank/DDBJ databases">
        <title>Draft genome of Nitrosomonas communis strain Nm2.</title>
        <authorList>
            <person name="Kozlowski J.A."/>
            <person name="Kits K.D."/>
            <person name="Stein L.Y."/>
        </authorList>
    </citation>
    <scope>NUCLEOTIDE SEQUENCE [LARGE SCALE GENOMIC DNA]</scope>
    <source>
        <strain evidence="2">Nm2</strain>
    </source>
</reference>
<evidence type="ECO:0000313" key="2">
    <source>
        <dbReference type="Proteomes" id="UP000034156"/>
    </source>
</evidence>
<dbReference type="EMBL" id="CP011451">
    <property type="protein sequence ID" value="AKH38982.1"/>
    <property type="molecule type" value="Genomic_DNA"/>
</dbReference>
<dbReference type="AlphaFoldDB" id="A0A0F7KJM2"/>
<name>A0A0F7KJM2_9PROT</name>
<keyword evidence="2" id="KW-1185">Reference proteome</keyword>
<dbReference type="Proteomes" id="UP000034156">
    <property type="component" value="Chromosome"/>
</dbReference>
<sequence length="60" mass="6595">MSATQKATLGKIRLRGLTPKLILDVNSSINQTMPANRYISSPGGLIVLWLLAWNKMLAMP</sequence>
<organism evidence="1 2">
    <name type="scientific">Nitrosomonas communis</name>
    <dbReference type="NCBI Taxonomy" id="44574"/>
    <lineage>
        <taxon>Bacteria</taxon>
        <taxon>Pseudomonadati</taxon>
        <taxon>Pseudomonadota</taxon>
        <taxon>Betaproteobacteria</taxon>
        <taxon>Nitrosomonadales</taxon>
        <taxon>Nitrosomonadaceae</taxon>
        <taxon>Nitrosomonas</taxon>
    </lineage>
</organism>
<evidence type="ECO:0000313" key="1">
    <source>
        <dbReference type="EMBL" id="AKH38982.1"/>
    </source>
</evidence>
<protein>
    <submittedName>
        <fullName evidence="1">Uncharacterized protein</fullName>
    </submittedName>
</protein>
<accession>A0A0F7KJM2</accession>
<dbReference type="KEGG" id="nco:AAW31_16120"/>
<gene>
    <name evidence="1" type="ORF">AAW31_16120</name>
</gene>